<organism evidence="3 4">
    <name type="scientific">Blastopirellula sediminis</name>
    <dbReference type="NCBI Taxonomy" id="2894196"/>
    <lineage>
        <taxon>Bacteria</taxon>
        <taxon>Pseudomonadati</taxon>
        <taxon>Planctomycetota</taxon>
        <taxon>Planctomycetia</taxon>
        <taxon>Pirellulales</taxon>
        <taxon>Pirellulaceae</taxon>
        <taxon>Blastopirellula</taxon>
    </lineage>
</organism>
<evidence type="ECO:0000259" key="2">
    <source>
        <dbReference type="Pfam" id="PF07596"/>
    </source>
</evidence>
<evidence type="ECO:0000313" key="3">
    <source>
        <dbReference type="EMBL" id="MCC9630196.1"/>
    </source>
</evidence>
<dbReference type="NCBIfam" id="TIGR02532">
    <property type="entry name" value="IV_pilin_GFxxxE"/>
    <property type="match status" value="1"/>
</dbReference>
<accession>A0A9X1MP89</accession>
<feature type="domain" description="DUF1559" evidence="2">
    <location>
        <begin position="34"/>
        <end position="308"/>
    </location>
</feature>
<dbReference type="PROSITE" id="PS00409">
    <property type="entry name" value="PROKAR_NTER_METHYL"/>
    <property type="match status" value="1"/>
</dbReference>
<keyword evidence="1" id="KW-0472">Membrane</keyword>
<dbReference type="Pfam" id="PF07596">
    <property type="entry name" value="SBP_bac_10"/>
    <property type="match status" value="1"/>
</dbReference>
<evidence type="ECO:0000256" key="1">
    <source>
        <dbReference type="SAM" id="Phobius"/>
    </source>
</evidence>
<dbReference type="Pfam" id="PF07963">
    <property type="entry name" value="N_methyl"/>
    <property type="match status" value="1"/>
</dbReference>
<proteinExistence type="predicted"/>
<keyword evidence="1" id="KW-0812">Transmembrane</keyword>
<keyword evidence="4" id="KW-1185">Reference proteome</keyword>
<keyword evidence="1" id="KW-1133">Transmembrane helix</keyword>
<dbReference type="PANTHER" id="PTHR30093:SF2">
    <property type="entry name" value="TYPE II SECRETION SYSTEM PROTEIN H"/>
    <property type="match status" value="1"/>
</dbReference>
<dbReference type="NCBIfam" id="TIGR04294">
    <property type="entry name" value="pre_pil_HX9DG"/>
    <property type="match status" value="1"/>
</dbReference>
<evidence type="ECO:0000313" key="4">
    <source>
        <dbReference type="Proteomes" id="UP001139103"/>
    </source>
</evidence>
<dbReference type="PANTHER" id="PTHR30093">
    <property type="entry name" value="GENERAL SECRETION PATHWAY PROTEIN G"/>
    <property type="match status" value="1"/>
</dbReference>
<name>A0A9X1MP89_9BACT</name>
<sequence>MRNKKAFTGFTLVELLVVIAIIGVLIALLLPAVQQAREAARRMQCTNHLKQLGLALHNYHDTFNVLPYNQSPQSGSGATKQRGPSWFVRLMPFMEQTAAYNQFQFTGDWTMQDGTSPNENILNGLVVEGLYCPSSPLPQTRDWTTKTGLTVTLQRANYVGINGSYHQGGTDVQSDFTHSTIYGACYYNGAIVAMWDKSPAIGLQNLIDGTSNTMFASEQSNFQYNGTTAVDNASSNYWGAAWASGAAGDGTGNWVQNATTLRYPIGSYGGAGNTTSYHQNIPFTSAHPGGVMGALADGSVRFVAETINYSTLTALCDRQDGAVVGEY</sequence>
<dbReference type="Gene3D" id="3.30.700.10">
    <property type="entry name" value="Glycoprotein, Type 4 Pilin"/>
    <property type="match status" value="1"/>
</dbReference>
<dbReference type="AlphaFoldDB" id="A0A9X1MP89"/>
<dbReference type="InterPro" id="IPR011453">
    <property type="entry name" value="DUF1559"/>
</dbReference>
<feature type="transmembrane region" description="Helical" evidence="1">
    <location>
        <begin position="12"/>
        <end position="33"/>
    </location>
</feature>
<dbReference type="SUPFAM" id="SSF54523">
    <property type="entry name" value="Pili subunits"/>
    <property type="match status" value="1"/>
</dbReference>
<dbReference type="Proteomes" id="UP001139103">
    <property type="component" value="Unassembled WGS sequence"/>
</dbReference>
<dbReference type="InterPro" id="IPR012902">
    <property type="entry name" value="N_methyl_site"/>
</dbReference>
<gene>
    <name evidence="3" type="ORF">LOC68_17515</name>
</gene>
<comment type="caution">
    <text evidence="3">The sequence shown here is derived from an EMBL/GenBank/DDBJ whole genome shotgun (WGS) entry which is preliminary data.</text>
</comment>
<dbReference type="InterPro" id="IPR027558">
    <property type="entry name" value="Pre_pil_HX9DG_C"/>
</dbReference>
<dbReference type="EMBL" id="JAJKFT010000010">
    <property type="protein sequence ID" value="MCC9630196.1"/>
    <property type="molecule type" value="Genomic_DNA"/>
</dbReference>
<reference evidence="3" key="1">
    <citation type="submission" date="2021-11" db="EMBL/GenBank/DDBJ databases">
        <title>Genome sequence.</title>
        <authorList>
            <person name="Sun Q."/>
        </authorList>
    </citation>
    <scope>NUCLEOTIDE SEQUENCE</scope>
    <source>
        <strain evidence="3">JC732</strain>
    </source>
</reference>
<dbReference type="InterPro" id="IPR045584">
    <property type="entry name" value="Pilin-like"/>
</dbReference>
<protein>
    <submittedName>
        <fullName evidence="3">DUF1559 domain-containing protein</fullName>
    </submittedName>
</protein>
<dbReference type="RefSeq" id="WP_230221123.1">
    <property type="nucleotide sequence ID" value="NZ_JAJKFT010000010.1"/>
</dbReference>